<sequence>MKDCIQSGPPQGTRILKETTSLIRILFSNYSFAVIKVLELLPSSTFGRFHEVYYYARKSGKRGSWYEFQQPSEANAMRDRTAPDALLNQCTKAELPMNWRKKNNLIQYGTLFHNSTCVFGYFGWLEPSGDVRLRIGLASLRIYLVWACTGFLAR</sequence>
<dbReference type="Proteomes" id="UP000177625">
    <property type="component" value="Unassembled WGS sequence"/>
</dbReference>
<proteinExistence type="predicted"/>
<protein>
    <submittedName>
        <fullName evidence="1">Uncharacterized protein</fullName>
    </submittedName>
</protein>
<gene>
    <name evidence="1" type="ORF">RSE6_10357</name>
</gene>
<keyword evidence="2" id="KW-1185">Reference proteome</keyword>
<dbReference type="EMBL" id="FJVC01000382">
    <property type="protein sequence ID" value="CZT49501.1"/>
    <property type="molecule type" value="Genomic_DNA"/>
</dbReference>
<evidence type="ECO:0000313" key="2">
    <source>
        <dbReference type="Proteomes" id="UP000177625"/>
    </source>
</evidence>
<name>A0A1E1MK81_RHYSE</name>
<reference evidence="2" key="1">
    <citation type="submission" date="2016-03" db="EMBL/GenBank/DDBJ databases">
        <authorList>
            <person name="Guldener U."/>
        </authorList>
    </citation>
    <scope>NUCLEOTIDE SEQUENCE [LARGE SCALE GENOMIC DNA]</scope>
</reference>
<dbReference type="AlphaFoldDB" id="A0A1E1MK81"/>
<evidence type="ECO:0000313" key="1">
    <source>
        <dbReference type="EMBL" id="CZT49501.1"/>
    </source>
</evidence>
<accession>A0A1E1MK81</accession>
<organism evidence="1 2">
    <name type="scientific">Rhynchosporium secalis</name>
    <name type="common">Barley scald fungus</name>
    <dbReference type="NCBI Taxonomy" id="38038"/>
    <lineage>
        <taxon>Eukaryota</taxon>
        <taxon>Fungi</taxon>
        <taxon>Dikarya</taxon>
        <taxon>Ascomycota</taxon>
        <taxon>Pezizomycotina</taxon>
        <taxon>Leotiomycetes</taxon>
        <taxon>Helotiales</taxon>
        <taxon>Ploettnerulaceae</taxon>
        <taxon>Rhynchosporium</taxon>
    </lineage>
</organism>